<keyword evidence="9 10" id="KW-0472">Membrane</keyword>
<dbReference type="InterPro" id="IPR004713">
    <property type="entry name" value="CaH_exchang"/>
</dbReference>
<dbReference type="PANTHER" id="PTHR31503">
    <property type="entry name" value="VACUOLAR CALCIUM ION TRANSPORTER"/>
    <property type="match status" value="1"/>
</dbReference>
<keyword evidence="3 10" id="KW-0813">Transport</keyword>
<dbReference type="PANTHER" id="PTHR31503:SF22">
    <property type="entry name" value="VACUOLAR CALCIUM ION TRANSPORTER"/>
    <property type="match status" value="1"/>
</dbReference>
<gene>
    <name evidence="12" type="ORF">NLI96_g2435</name>
</gene>
<keyword evidence="7 10" id="KW-1133">Transmembrane helix</keyword>
<evidence type="ECO:0000313" key="12">
    <source>
        <dbReference type="EMBL" id="KAJ3488969.1"/>
    </source>
</evidence>
<keyword evidence="8 10" id="KW-0406">Ion transport</keyword>
<dbReference type="Gene3D" id="1.20.1420.30">
    <property type="entry name" value="NCX, central ion-binding region"/>
    <property type="match status" value="1"/>
</dbReference>
<proteinExistence type="inferred from homology"/>
<feature type="transmembrane region" description="Helical" evidence="10">
    <location>
        <begin position="335"/>
        <end position="361"/>
    </location>
</feature>
<evidence type="ECO:0000256" key="5">
    <source>
        <dbReference type="ARBA" id="ARBA00022692"/>
    </source>
</evidence>
<evidence type="ECO:0000256" key="10">
    <source>
        <dbReference type="RuleBase" id="RU365028"/>
    </source>
</evidence>
<protein>
    <recommendedName>
        <fullName evidence="10">Vacuolar calcium ion transporter</fullName>
    </recommendedName>
</protein>
<evidence type="ECO:0000256" key="8">
    <source>
        <dbReference type="ARBA" id="ARBA00023065"/>
    </source>
</evidence>
<name>A0AAD5V8A9_9APHY</name>
<feature type="transmembrane region" description="Helical" evidence="10">
    <location>
        <begin position="69"/>
        <end position="90"/>
    </location>
</feature>
<sequence length="424" mass="46645">MSRPAERSPLLGNPRRRSCGNRFLSLFRQESEPSWTQSIEILFSTHWVNVLLIFVPLSFVSHFTDVDVGLQFAISFLALIPLSALLGIATEQLSLEVGQTPSSLLNATFSNAVEIIVAFAALMRDEPRIVQTSLLGSILSNILSVLGFSFFFGGFKHKENKYDAEISSSLMTLTCITLVIPAAYHAAQSQGGEGTIPSFHSFNASVDVTLLRHSSEEGLQWISRGASILLLCVYAAFLFFQLKTHSYLYEKLRKHQDPNSRETAKMSSTVAALTLLGATALTGCCADFLISSIERTVLKYHISERFIGMIMIPIVGNAAEHVASVWMASKGKMELAVGICVGSAIQIASFVIPLLVIIGWITSHPLTLFFEDFEHSIHDTSQTVVLFVSVLLVNFLIQTGNSNYLQGLILITLYLVIVLTFWVS</sequence>
<dbReference type="GO" id="GO:0012505">
    <property type="term" value="C:endomembrane system"/>
    <property type="evidence" value="ECO:0007669"/>
    <property type="project" value="UniProtKB-SubCell"/>
</dbReference>
<evidence type="ECO:0000256" key="3">
    <source>
        <dbReference type="ARBA" id="ARBA00022448"/>
    </source>
</evidence>
<evidence type="ECO:0000256" key="7">
    <source>
        <dbReference type="ARBA" id="ARBA00022989"/>
    </source>
</evidence>
<feature type="transmembrane region" description="Helical" evidence="10">
    <location>
        <begin position="305"/>
        <end position="328"/>
    </location>
</feature>
<dbReference type="EMBL" id="JANAWD010000055">
    <property type="protein sequence ID" value="KAJ3488969.1"/>
    <property type="molecule type" value="Genomic_DNA"/>
</dbReference>
<evidence type="ECO:0000259" key="11">
    <source>
        <dbReference type="Pfam" id="PF01699"/>
    </source>
</evidence>
<keyword evidence="4 10" id="KW-0109">Calcium transport</keyword>
<dbReference type="GO" id="GO:0000329">
    <property type="term" value="C:fungal-type vacuole membrane"/>
    <property type="evidence" value="ECO:0007669"/>
    <property type="project" value="TreeGrafter"/>
</dbReference>
<feature type="domain" description="Sodium/calcium exchanger membrane region" evidence="11">
    <location>
        <begin position="271"/>
        <end position="422"/>
    </location>
</feature>
<feature type="transmembrane region" description="Helical" evidence="10">
    <location>
        <begin position="134"/>
        <end position="155"/>
    </location>
</feature>
<feature type="transmembrane region" description="Helical" evidence="10">
    <location>
        <begin position="404"/>
        <end position="423"/>
    </location>
</feature>
<feature type="transmembrane region" description="Helical" evidence="10">
    <location>
        <begin position="381"/>
        <end position="397"/>
    </location>
</feature>
<evidence type="ECO:0000256" key="1">
    <source>
        <dbReference type="ARBA" id="ARBA00004127"/>
    </source>
</evidence>
<feature type="transmembrane region" description="Helical" evidence="10">
    <location>
        <begin position="41"/>
        <end position="63"/>
    </location>
</feature>
<reference evidence="12" key="1">
    <citation type="submission" date="2022-07" db="EMBL/GenBank/DDBJ databases">
        <title>Genome Sequence of Physisporinus lineatus.</title>
        <authorList>
            <person name="Buettner E."/>
        </authorList>
    </citation>
    <scope>NUCLEOTIDE SEQUENCE</scope>
    <source>
        <strain evidence="12">VT162</strain>
    </source>
</reference>
<dbReference type="InterPro" id="IPR004798">
    <property type="entry name" value="CAX-like"/>
</dbReference>
<organism evidence="12 13">
    <name type="scientific">Meripilus lineatus</name>
    <dbReference type="NCBI Taxonomy" id="2056292"/>
    <lineage>
        <taxon>Eukaryota</taxon>
        <taxon>Fungi</taxon>
        <taxon>Dikarya</taxon>
        <taxon>Basidiomycota</taxon>
        <taxon>Agaricomycotina</taxon>
        <taxon>Agaricomycetes</taxon>
        <taxon>Polyporales</taxon>
        <taxon>Meripilaceae</taxon>
        <taxon>Meripilus</taxon>
    </lineage>
</organism>
<feature type="domain" description="Sodium/calcium exchanger membrane region" evidence="11">
    <location>
        <begin position="71"/>
        <end position="242"/>
    </location>
</feature>
<evidence type="ECO:0000256" key="4">
    <source>
        <dbReference type="ARBA" id="ARBA00022568"/>
    </source>
</evidence>
<feature type="transmembrane region" description="Helical" evidence="10">
    <location>
        <begin position="102"/>
        <end position="122"/>
    </location>
</feature>
<dbReference type="GO" id="GO:0006874">
    <property type="term" value="P:intracellular calcium ion homeostasis"/>
    <property type="evidence" value="ECO:0007669"/>
    <property type="project" value="TreeGrafter"/>
</dbReference>
<dbReference type="AlphaFoldDB" id="A0AAD5V8A9"/>
<keyword evidence="10" id="KW-0926">Vacuole</keyword>
<evidence type="ECO:0000256" key="6">
    <source>
        <dbReference type="ARBA" id="ARBA00022837"/>
    </source>
</evidence>
<dbReference type="Pfam" id="PF01699">
    <property type="entry name" value="Na_Ca_ex"/>
    <property type="match status" value="2"/>
</dbReference>
<keyword evidence="6 10" id="KW-0106">Calcium</keyword>
<evidence type="ECO:0000256" key="2">
    <source>
        <dbReference type="ARBA" id="ARBA00008170"/>
    </source>
</evidence>
<comment type="caution">
    <text evidence="12">The sequence shown here is derived from an EMBL/GenBank/DDBJ whole genome shotgun (WGS) entry which is preliminary data.</text>
</comment>
<feature type="transmembrane region" description="Helical" evidence="10">
    <location>
        <begin position="167"/>
        <end position="187"/>
    </location>
</feature>
<dbReference type="Proteomes" id="UP001212997">
    <property type="component" value="Unassembled WGS sequence"/>
</dbReference>
<comment type="similarity">
    <text evidence="2 10">Belongs to the Ca(2+):cation antiporter (CaCA) (TC 2.A.19) family.</text>
</comment>
<evidence type="ECO:0000313" key="13">
    <source>
        <dbReference type="Proteomes" id="UP001212997"/>
    </source>
</evidence>
<comment type="function">
    <text evidence="10">Has a role in promoting intracellular calcium ion sequestration via the exchange of calcium ions for hydrogen ions across the vacuolar membrane. Involved also in manganese ion homeostasis via its uptake into the vacuole.</text>
</comment>
<dbReference type="InterPro" id="IPR004837">
    <property type="entry name" value="NaCa_Exmemb"/>
</dbReference>
<dbReference type="InterPro" id="IPR044880">
    <property type="entry name" value="NCX_ion-bd_dom_sf"/>
</dbReference>
<feature type="transmembrane region" description="Helical" evidence="10">
    <location>
        <begin position="221"/>
        <end position="242"/>
    </location>
</feature>
<feature type="transmembrane region" description="Helical" evidence="10">
    <location>
        <begin position="270"/>
        <end position="293"/>
    </location>
</feature>
<comment type="subcellular location">
    <subcellularLocation>
        <location evidence="1">Endomembrane system</location>
        <topology evidence="1">Multi-pass membrane protein</topology>
    </subcellularLocation>
    <subcellularLocation>
        <location evidence="10">Vacuole membrane</location>
    </subcellularLocation>
</comment>
<keyword evidence="13" id="KW-1185">Reference proteome</keyword>
<evidence type="ECO:0000256" key="9">
    <source>
        <dbReference type="ARBA" id="ARBA00023136"/>
    </source>
</evidence>
<dbReference type="NCBIfam" id="TIGR00378">
    <property type="entry name" value="cax"/>
    <property type="match status" value="1"/>
</dbReference>
<keyword evidence="10" id="KW-0050">Antiport</keyword>
<keyword evidence="5 10" id="KW-0812">Transmembrane</keyword>
<dbReference type="GO" id="GO:0015369">
    <property type="term" value="F:calcium:proton antiporter activity"/>
    <property type="evidence" value="ECO:0007669"/>
    <property type="project" value="UniProtKB-UniRule"/>
</dbReference>
<accession>A0AAD5V8A9</accession>